<evidence type="ECO:0000256" key="2">
    <source>
        <dbReference type="SAM" id="SignalP"/>
    </source>
</evidence>
<dbReference type="AlphaFoldDB" id="A0A2G4YNM5"/>
<keyword evidence="1" id="KW-1133">Transmembrane helix</keyword>
<reference evidence="3 4" key="1">
    <citation type="submission" date="2017-10" db="EMBL/GenBank/DDBJ databases">
        <title>Frigbacter circumglobatus gen. nov. sp. nov., isolated from sediment cultured in situ.</title>
        <authorList>
            <person name="Zhao Z."/>
        </authorList>
    </citation>
    <scope>NUCLEOTIDE SEQUENCE [LARGE SCALE GENOMIC DNA]</scope>
    <source>
        <strain evidence="3 4">ZYL</strain>
    </source>
</reference>
<protein>
    <submittedName>
        <fullName evidence="3">PEP-CTERM sorting domain-containing protein</fullName>
    </submittedName>
</protein>
<dbReference type="InterPro" id="IPR010607">
    <property type="entry name" value="DUF1194"/>
</dbReference>
<feature type="transmembrane region" description="Helical" evidence="1">
    <location>
        <begin position="225"/>
        <end position="245"/>
    </location>
</feature>
<dbReference type="InParanoid" id="A0A2G4YNM5"/>
<name>A0A2G4YNM5_9PROT</name>
<sequence length="253" mass="26231">MFKKKLMTLVGVLMMGFGSNTALAVPVDVELQLLVDVSGSIDASEFTLQMNGYRDAFQSAAVQNAVANGVLGTIAVQLIQWSGAAEQFVSLGWTQLTTAAEMNAFGNAIAATARIFAGSTAPGSAITFGLPEFFGNGFEGTKKVMDVSGDGIQNSGTDTMIARDNALANGIDQINGLTIGDVPGLQAWYQANVVGGAGAFQMHATDFATFAGAVKTKLERDITGVPAPGALGLMGIGLVMMGMAATRRRRQLP</sequence>
<dbReference type="InterPro" id="IPR013424">
    <property type="entry name" value="Ice-binding_C"/>
</dbReference>
<dbReference type="NCBIfam" id="TIGR02595">
    <property type="entry name" value="PEP_CTERM"/>
    <property type="match status" value="1"/>
</dbReference>
<dbReference type="Proteomes" id="UP000229730">
    <property type="component" value="Unassembled WGS sequence"/>
</dbReference>
<feature type="signal peptide" evidence="2">
    <location>
        <begin position="1"/>
        <end position="24"/>
    </location>
</feature>
<evidence type="ECO:0000313" key="3">
    <source>
        <dbReference type="EMBL" id="PHZ83922.1"/>
    </source>
</evidence>
<dbReference type="Pfam" id="PF06707">
    <property type="entry name" value="DUF1194"/>
    <property type="match status" value="1"/>
</dbReference>
<evidence type="ECO:0000256" key="1">
    <source>
        <dbReference type="SAM" id="Phobius"/>
    </source>
</evidence>
<keyword evidence="2" id="KW-0732">Signal</keyword>
<feature type="chain" id="PRO_5013942173" evidence="2">
    <location>
        <begin position="25"/>
        <end position="253"/>
    </location>
</feature>
<proteinExistence type="predicted"/>
<keyword evidence="4" id="KW-1185">Reference proteome</keyword>
<evidence type="ECO:0000313" key="4">
    <source>
        <dbReference type="Proteomes" id="UP000229730"/>
    </source>
</evidence>
<dbReference type="OrthoDB" id="9792179at2"/>
<dbReference type="SUPFAM" id="SSF53300">
    <property type="entry name" value="vWA-like"/>
    <property type="match status" value="1"/>
</dbReference>
<keyword evidence="1" id="KW-0472">Membrane</keyword>
<dbReference type="RefSeq" id="WP_099475018.1">
    <property type="nucleotide sequence ID" value="NZ_CP041025.1"/>
</dbReference>
<keyword evidence="1" id="KW-0812">Transmembrane</keyword>
<dbReference type="InterPro" id="IPR036465">
    <property type="entry name" value="vWFA_dom_sf"/>
</dbReference>
<dbReference type="Gene3D" id="3.40.50.410">
    <property type="entry name" value="von Willebrand factor, type A domain"/>
    <property type="match status" value="1"/>
</dbReference>
<comment type="caution">
    <text evidence="3">The sequence shown here is derived from an EMBL/GenBank/DDBJ whole genome shotgun (WGS) entry which is preliminary data.</text>
</comment>
<dbReference type="EMBL" id="PDEM01000031">
    <property type="protein sequence ID" value="PHZ83922.1"/>
    <property type="molecule type" value="Genomic_DNA"/>
</dbReference>
<organism evidence="3 4">
    <name type="scientific">Paremcibacter congregatus</name>
    <dbReference type="NCBI Taxonomy" id="2043170"/>
    <lineage>
        <taxon>Bacteria</taxon>
        <taxon>Pseudomonadati</taxon>
        <taxon>Pseudomonadota</taxon>
        <taxon>Alphaproteobacteria</taxon>
        <taxon>Emcibacterales</taxon>
        <taxon>Emcibacteraceae</taxon>
        <taxon>Paremcibacter</taxon>
    </lineage>
</organism>
<gene>
    <name evidence="3" type="ORF">CRD36_15710</name>
</gene>
<accession>A0A2G4YNM5</accession>